<organism evidence="1 2">
    <name type="scientific">Lentinula aff. lateritia</name>
    <dbReference type="NCBI Taxonomy" id="2804960"/>
    <lineage>
        <taxon>Eukaryota</taxon>
        <taxon>Fungi</taxon>
        <taxon>Dikarya</taxon>
        <taxon>Basidiomycota</taxon>
        <taxon>Agaricomycotina</taxon>
        <taxon>Agaricomycetes</taxon>
        <taxon>Agaricomycetidae</taxon>
        <taxon>Agaricales</taxon>
        <taxon>Marasmiineae</taxon>
        <taxon>Omphalotaceae</taxon>
        <taxon>Lentinula</taxon>
    </lineage>
</organism>
<keyword evidence="2" id="KW-1185">Reference proteome</keyword>
<dbReference type="Proteomes" id="UP001163835">
    <property type="component" value="Unassembled WGS sequence"/>
</dbReference>
<protein>
    <submittedName>
        <fullName evidence="1">Uncharacterized protein</fullName>
    </submittedName>
</protein>
<gene>
    <name evidence="1" type="ORF">F5876DRAFT_62789</name>
</gene>
<evidence type="ECO:0000313" key="1">
    <source>
        <dbReference type="EMBL" id="KAJ3813852.1"/>
    </source>
</evidence>
<reference evidence="1" key="1">
    <citation type="submission" date="2022-09" db="EMBL/GenBank/DDBJ databases">
        <title>A Global Phylogenomic Analysis of the Shiitake Genus Lentinula.</title>
        <authorList>
            <consortium name="DOE Joint Genome Institute"/>
            <person name="Sierra-Patev S."/>
            <person name="Min B."/>
            <person name="Naranjo-Ortiz M."/>
            <person name="Looney B."/>
            <person name="Konkel Z."/>
            <person name="Slot J.C."/>
            <person name="Sakamoto Y."/>
            <person name="Steenwyk J.L."/>
            <person name="Rokas A."/>
            <person name="Carro J."/>
            <person name="Camarero S."/>
            <person name="Ferreira P."/>
            <person name="Molpeceres G."/>
            <person name="Ruiz-Duenas F.J."/>
            <person name="Serrano A."/>
            <person name="Henrissat B."/>
            <person name="Drula E."/>
            <person name="Hughes K.W."/>
            <person name="Mata J.L."/>
            <person name="Ishikawa N.K."/>
            <person name="Vargas-Isla R."/>
            <person name="Ushijima S."/>
            <person name="Smith C.A."/>
            <person name="Ahrendt S."/>
            <person name="Andreopoulos W."/>
            <person name="He G."/>
            <person name="Labutti K."/>
            <person name="Lipzen A."/>
            <person name="Ng V."/>
            <person name="Riley R."/>
            <person name="Sandor L."/>
            <person name="Barry K."/>
            <person name="Martinez A.T."/>
            <person name="Xiao Y."/>
            <person name="Gibbons J.G."/>
            <person name="Terashima K."/>
            <person name="Grigoriev I.V."/>
            <person name="Hibbett D.S."/>
        </authorList>
    </citation>
    <scope>NUCLEOTIDE SEQUENCE</scope>
    <source>
        <strain evidence="1">TMI1499</strain>
    </source>
</reference>
<proteinExistence type="predicted"/>
<comment type="caution">
    <text evidence="1">The sequence shown here is derived from an EMBL/GenBank/DDBJ whole genome shotgun (WGS) entry which is preliminary data.</text>
</comment>
<dbReference type="EMBL" id="MU794982">
    <property type="protein sequence ID" value="KAJ3813852.1"/>
    <property type="molecule type" value="Genomic_DNA"/>
</dbReference>
<sequence length="1171" mass="122836">MPYSQPASSPRSSSPSRSHHSRPYQNQNNNPSTHSLGRPGHRRSYSSQAHYGSGSSSQTSSWSTVDTSPSSGRNSARFTNEQSISGNGNNGIRGAWGGLGTLPRRHSSASTPTLSSSNTSKFRIGDRRGSSSSEDDEGNDDHTDRNLPPLKLKVQVMPSFSEGIPFPKSSADSPVRMGPMAIPNPASVTMTRSSAPTRTSSSPELVIPDAAPSTTASAAINRALSPAVILLSNGKPLRSSLKGSRISSLLSSPMGSAANSPSVSPVNSVRNSPVHSTASSAVTSPVTSPTIPGTAVPSFASFTNFVGNGPTANVLSVPPSFSGHVRAQSAPSPPMTPGQGIEAALESTWTGPISLMTEPPPSPSLSELMSPDALLSPRSVHFPSLPSDLERVRVFRKEARPSSLLVTRKERDQITNNLNHGLETLSNGGEGAEGSGNDVKSAGEETETETETDREYGYGYNAGYWGNGRGLWDAAAPSLKSNGFSSGKAASTESAIAPGAYPFPRLPRLGRTRSAGGVAGHNEDNGGESSSSSSGSGGRIHHIRNTGIGPRFARREEEGEKGTANKVTKIELDVPSPIPRPESVRDALAGSTNVFLEEVHLDSSSSSASSQGTISTDSVLSLEGTFLVRNVAFEKHVSVRFTTDDWSTVNEVRGKWVGSCGRSRIISLAAAASNPGTAGLAVPRTLGDLIALANYPPEDENSSEWDLFAFRISLPPAVGPGRIVEFVGRFAVGNAGGEWWDNCGGKNWKIGFKEVEIINVPVPAPVLLEVLPSPPPAVPAPKKEIERVSELSPVSSDVPISNLDVAAHSTPIPLAIDTTSVPTIETRSQDHADVKELFGALHVTPPLPPSNETRVDEFANLAPDEGQQRNSGSQETIKEVKERAPKPTGLGSLSGLGGLFWPWRNTASSDTQTSSLSKPSSSVSGSVDSPGSLPPMLLDSVSDASSLRQSSPGTNRSVSGGENRNLPASATVKVLSVLPPSAPPVRFSTNVLPISGSSSFAPPIRQSERERFPSETSASSISRTDSIDSLMDVPLLERSSSSSSVSTDGEYTEMTDELFPGGATLSQLNMGGSYEYKLDLTPVPNGVRAAWLSNNDTIGEDQTGFFDNTGHGSGVGISSPSVGVDKPLDADPLYRAFVQQWCFAGTGSGSSAIPESSPHTPGRNRNRLQVM</sequence>
<evidence type="ECO:0000313" key="2">
    <source>
        <dbReference type="Proteomes" id="UP001163835"/>
    </source>
</evidence>
<name>A0ACC1U9Q3_9AGAR</name>
<accession>A0ACC1U9Q3</accession>